<comment type="catalytic activity">
    <reaction evidence="12 14">
        <text>L-cysteinyl-[SoxY protein] + thiosulfate + 2 Fe(III)-[cytochrome c] = S-sulfosulfanyl-L-cysteinyl-[SoxY protein] + 2 Fe(II)-[cytochrome c] + 2 H(+)</text>
        <dbReference type="Rhea" id="RHEA:56720"/>
        <dbReference type="Rhea" id="RHEA-COMP:10350"/>
        <dbReference type="Rhea" id="RHEA-COMP:14328"/>
        <dbReference type="Rhea" id="RHEA-COMP:14399"/>
        <dbReference type="Rhea" id="RHEA-COMP:14691"/>
        <dbReference type="ChEBI" id="CHEBI:15378"/>
        <dbReference type="ChEBI" id="CHEBI:29033"/>
        <dbReference type="ChEBI" id="CHEBI:29034"/>
        <dbReference type="ChEBI" id="CHEBI:29950"/>
        <dbReference type="ChEBI" id="CHEBI:33542"/>
        <dbReference type="ChEBI" id="CHEBI:139321"/>
        <dbReference type="EC" id="2.8.5.2"/>
    </reaction>
</comment>
<reference evidence="20 21" key="2">
    <citation type="submission" date="2015-10" db="EMBL/GenBank/DDBJ databases">
        <title>Draft Genome Sequence of Prosthecomicrobium hirschii ATCC 27832.</title>
        <authorList>
            <person name="Daniel J."/>
            <person name="Givan S.A."/>
            <person name="Brun Y.V."/>
            <person name="Brown P.J."/>
        </authorList>
    </citation>
    <scope>NUCLEOTIDE SEQUENCE [LARGE SCALE GENOMIC DNA]</scope>
    <source>
        <strain evidence="20 21">16</strain>
    </source>
</reference>
<evidence type="ECO:0000259" key="19">
    <source>
        <dbReference type="Pfam" id="PF21342"/>
    </source>
</evidence>
<feature type="active site" description="Cysteine persulfide intermediate" evidence="15">
    <location>
        <position position="238"/>
    </location>
</feature>
<evidence type="ECO:0000256" key="16">
    <source>
        <dbReference type="PIRSR" id="PIRSR038455-2"/>
    </source>
</evidence>
<dbReference type="Proteomes" id="UP000048984">
    <property type="component" value="Unassembled WGS sequence"/>
</dbReference>
<dbReference type="GO" id="GO:0046872">
    <property type="term" value="F:metal ion binding"/>
    <property type="evidence" value="ECO:0007669"/>
    <property type="project" value="UniProtKB-KW"/>
</dbReference>
<comment type="cofactor">
    <cofactor evidence="16">
        <name>heme</name>
        <dbReference type="ChEBI" id="CHEBI:30413"/>
    </cofactor>
    <text evidence="16">Binds 2 heme groups per subunit.</text>
</comment>
<comment type="caution">
    <text evidence="20">The sequence shown here is derived from an EMBL/GenBank/DDBJ whole genome shotgun (WGS) entry which is preliminary data.</text>
</comment>
<dbReference type="GO" id="GO:0070069">
    <property type="term" value="C:cytochrome complex"/>
    <property type="evidence" value="ECO:0007669"/>
    <property type="project" value="InterPro"/>
</dbReference>
<feature type="binding site" description="covalent" evidence="16">
    <location>
        <position position="185"/>
    </location>
    <ligand>
        <name>heme c</name>
        <dbReference type="ChEBI" id="CHEBI:61717"/>
        <label>2</label>
    </ligand>
</feature>
<keyword evidence="3 14" id="KW-0813">Transport</keyword>
<evidence type="ECO:0000256" key="7">
    <source>
        <dbReference type="ARBA" id="ARBA00022729"/>
    </source>
</evidence>
<feature type="chain" id="PRO_5006131674" description="SoxAX cytochrome complex subunit A" evidence="18">
    <location>
        <begin position="27"/>
        <end position="277"/>
    </location>
</feature>
<dbReference type="InterPro" id="IPR036909">
    <property type="entry name" value="Cyt_c-like_dom_sf"/>
</dbReference>
<dbReference type="Pfam" id="PF21342">
    <property type="entry name" value="SoxA-TsdA_cyt-c"/>
    <property type="match status" value="1"/>
</dbReference>
<dbReference type="EC" id="2.8.5.2" evidence="14"/>
<evidence type="ECO:0000256" key="2">
    <source>
        <dbReference type="ARBA" id="ARBA00011530"/>
    </source>
</evidence>
<keyword evidence="5 14" id="KW-0808">Transferase</keyword>
<evidence type="ECO:0000256" key="15">
    <source>
        <dbReference type="PIRSR" id="PIRSR038455-1"/>
    </source>
</evidence>
<feature type="domain" description="Cytochrome c" evidence="19">
    <location>
        <begin position="57"/>
        <end position="153"/>
    </location>
</feature>
<feature type="binding site" description="covalent" evidence="16">
    <location>
        <position position="188"/>
    </location>
    <ligand>
        <name>heme c</name>
        <dbReference type="ChEBI" id="CHEBI:61717"/>
        <label>2</label>
    </ligand>
</feature>
<dbReference type="Gene3D" id="1.10.760.10">
    <property type="entry name" value="Cytochrome c-like domain"/>
    <property type="match status" value="2"/>
</dbReference>
<keyword evidence="6 14" id="KW-0479">Metal-binding</keyword>
<comment type="subcellular location">
    <subcellularLocation>
        <location evidence="1 14">Periplasm</location>
    </subcellularLocation>
</comment>
<keyword evidence="9 14" id="KW-0249">Electron transport</keyword>
<dbReference type="FunFam" id="1.10.760.10:FF:000030">
    <property type="entry name" value="L-cysteine S-thiosulfotransferase subunit SoxA"/>
    <property type="match status" value="1"/>
</dbReference>
<evidence type="ECO:0000256" key="3">
    <source>
        <dbReference type="ARBA" id="ARBA00022448"/>
    </source>
</evidence>
<dbReference type="EMBL" id="LJYW01000001">
    <property type="protein sequence ID" value="KPL53703.1"/>
    <property type="molecule type" value="Genomic_DNA"/>
</dbReference>
<dbReference type="GO" id="GO:0016669">
    <property type="term" value="F:oxidoreductase activity, acting on a sulfur group of donors, cytochrome as acceptor"/>
    <property type="evidence" value="ECO:0007669"/>
    <property type="project" value="InterPro"/>
</dbReference>
<feature type="binding site" evidence="16">
    <location>
        <position position="234"/>
    </location>
    <ligand>
        <name>substrate</name>
    </ligand>
</feature>
<dbReference type="NCBIfam" id="TIGR04484">
    <property type="entry name" value="thiosulf_SoxA"/>
    <property type="match status" value="1"/>
</dbReference>
<accession>A0A0P6VPD1</accession>
<dbReference type="InterPro" id="IPR025710">
    <property type="entry name" value="SoxA"/>
</dbReference>
<comment type="subunit">
    <text evidence="2 14">Heterodimer of SoxA and SoxX.</text>
</comment>
<keyword evidence="8 14" id="KW-0574">Periplasm</keyword>
<evidence type="ECO:0000256" key="5">
    <source>
        <dbReference type="ARBA" id="ARBA00022679"/>
    </source>
</evidence>
<comment type="similarity">
    <text evidence="11 14">Belongs to the SoxA family.</text>
</comment>
<evidence type="ECO:0000256" key="18">
    <source>
        <dbReference type="SAM" id="SignalP"/>
    </source>
</evidence>
<dbReference type="AlphaFoldDB" id="A0A0P6VPD1"/>
<dbReference type="GO" id="GO:0020037">
    <property type="term" value="F:heme binding"/>
    <property type="evidence" value="ECO:0007669"/>
    <property type="project" value="InterPro"/>
</dbReference>
<reference evidence="20 21" key="1">
    <citation type="submission" date="2015-09" db="EMBL/GenBank/DDBJ databases">
        <authorList>
            <person name="Jackson K.R."/>
            <person name="Lunt B.L."/>
            <person name="Fisher J.N.B."/>
            <person name="Gardner A.V."/>
            <person name="Bailey M.E."/>
            <person name="Deus L.M."/>
            <person name="Earl A.S."/>
            <person name="Gibby P.D."/>
            <person name="Hartmann K.A."/>
            <person name="Liu J.E."/>
            <person name="Manci A.M."/>
            <person name="Nielsen D.A."/>
            <person name="Solomon M.B."/>
            <person name="Breakwell D.P."/>
            <person name="Burnett S.H."/>
            <person name="Grose J.H."/>
        </authorList>
    </citation>
    <scope>NUCLEOTIDE SEQUENCE [LARGE SCALE GENOMIC DNA]</scope>
    <source>
        <strain evidence="20 21">16</strain>
    </source>
</reference>
<feature type="binding site" description="axial binding residue" evidence="17">
    <location>
        <position position="112"/>
    </location>
    <ligand>
        <name>heme c</name>
        <dbReference type="ChEBI" id="CHEBI:61717"/>
        <label>1</label>
    </ligand>
    <ligandPart>
        <name>Fe</name>
        <dbReference type="ChEBI" id="CHEBI:18248"/>
    </ligandPart>
</feature>
<evidence type="ECO:0000256" key="6">
    <source>
        <dbReference type="ARBA" id="ARBA00022723"/>
    </source>
</evidence>
<organism evidence="20 21">
    <name type="scientific">Prosthecodimorpha hirschii</name>
    <dbReference type="NCBI Taxonomy" id="665126"/>
    <lineage>
        <taxon>Bacteria</taxon>
        <taxon>Pseudomonadati</taxon>
        <taxon>Pseudomonadota</taxon>
        <taxon>Alphaproteobacteria</taxon>
        <taxon>Hyphomicrobiales</taxon>
        <taxon>Ancalomicrobiaceae</taxon>
        <taxon>Prosthecodimorpha</taxon>
    </lineage>
</organism>
<dbReference type="GO" id="GO:0016740">
    <property type="term" value="F:transferase activity"/>
    <property type="evidence" value="ECO:0007669"/>
    <property type="project" value="UniProtKB-KW"/>
</dbReference>
<proteinExistence type="inferred from homology"/>
<dbReference type="InterPro" id="IPR009056">
    <property type="entry name" value="Cyt_c-like_dom"/>
</dbReference>
<protein>
    <recommendedName>
        <fullName evidence="14">SoxAX cytochrome complex subunit A</fullName>
        <ecNumber evidence="14">2.8.5.2</ecNumber>
    </recommendedName>
    <alternativeName>
        <fullName evidence="14">Protein SoxA</fullName>
    </alternativeName>
    <alternativeName>
        <fullName evidence="14">Sulfur oxidizing protein A</fullName>
    </alternativeName>
    <alternativeName>
        <fullName evidence="14">Thiosulfate-oxidizing multienzyme system protein SoxA</fullName>
    </alternativeName>
</protein>
<dbReference type="GO" id="GO:0019417">
    <property type="term" value="P:sulfur oxidation"/>
    <property type="evidence" value="ECO:0007669"/>
    <property type="project" value="InterPro"/>
</dbReference>
<evidence type="ECO:0000256" key="12">
    <source>
        <dbReference type="ARBA" id="ARBA00048077"/>
    </source>
</evidence>
<dbReference type="SUPFAM" id="SSF46626">
    <property type="entry name" value="Cytochrome c"/>
    <property type="match status" value="2"/>
</dbReference>
<evidence type="ECO:0000256" key="11">
    <source>
        <dbReference type="ARBA" id="ARBA00025746"/>
    </source>
</evidence>
<keyword evidence="10 14" id="KW-0408">Iron</keyword>
<evidence type="ECO:0000256" key="9">
    <source>
        <dbReference type="ARBA" id="ARBA00022982"/>
    </source>
</evidence>
<keyword evidence="21" id="KW-1185">Reference proteome</keyword>
<keyword evidence="4 14" id="KW-0349">Heme</keyword>
<keyword evidence="7 18" id="KW-0732">Signal</keyword>
<feature type="signal peptide" evidence="18">
    <location>
        <begin position="1"/>
        <end position="26"/>
    </location>
</feature>
<dbReference type="PIRSF" id="PIRSF038455">
    <property type="entry name" value="SoxA"/>
    <property type="match status" value="1"/>
</dbReference>
<dbReference type="GO" id="GO:0042597">
    <property type="term" value="C:periplasmic space"/>
    <property type="evidence" value="ECO:0007669"/>
    <property type="project" value="UniProtKB-SubCell"/>
</dbReference>
<evidence type="ECO:0000256" key="17">
    <source>
        <dbReference type="PIRSR" id="PIRSR038455-3"/>
    </source>
</evidence>
<feature type="binding site" description="covalent" evidence="16">
    <location>
        <position position="76"/>
    </location>
    <ligand>
        <name>heme c</name>
        <dbReference type="ChEBI" id="CHEBI:61717"/>
        <label>1</label>
    </ligand>
</feature>
<comment type="catalytic activity">
    <reaction evidence="13 14">
        <text>S-sulfanyl-L-cysteinyl-[SoxY protein] + thiosulfate + 2 Fe(III)-[cytochrome c] = S-(2-sulfodisulfanyl)-L-cysteinyl-[SoxY protein] + 2 Fe(II)-[cytochrome c] + 2 H(+)</text>
        <dbReference type="Rhea" id="RHEA:51224"/>
        <dbReference type="Rhea" id="RHEA-COMP:10350"/>
        <dbReference type="Rhea" id="RHEA-COMP:14399"/>
        <dbReference type="Rhea" id="RHEA-COMP:14689"/>
        <dbReference type="Rhea" id="RHEA-COMP:14690"/>
        <dbReference type="ChEBI" id="CHEBI:15378"/>
        <dbReference type="ChEBI" id="CHEBI:29033"/>
        <dbReference type="ChEBI" id="CHEBI:29034"/>
        <dbReference type="ChEBI" id="CHEBI:33542"/>
        <dbReference type="ChEBI" id="CHEBI:61963"/>
        <dbReference type="ChEBI" id="CHEBI:140664"/>
        <dbReference type="EC" id="2.8.5.2"/>
    </reaction>
</comment>
<evidence type="ECO:0000256" key="14">
    <source>
        <dbReference type="PIRNR" id="PIRNR038455"/>
    </source>
</evidence>
<evidence type="ECO:0000256" key="1">
    <source>
        <dbReference type="ARBA" id="ARBA00004418"/>
    </source>
</evidence>
<evidence type="ECO:0000256" key="8">
    <source>
        <dbReference type="ARBA" id="ARBA00022764"/>
    </source>
</evidence>
<evidence type="ECO:0000313" key="21">
    <source>
        <dbReference type="Proteomes" id="UP000048984"/>
    </source>
</evidence>
<dbReference type="GO" id="GO:0009055">
    <property type="term" value="F:electron transfer activity"/>
    <property type="evidence" value="ECO:0007669"/>
    <property type="project" value="InterPro"/>
</dbReference>
<evidence type="ECO:0000256" key="13">
    <source>
        <dbReference type="ARBA" id="ARBA00048423"/>
    </source>
</evidence>
<sequence>MPINGRIAGWTAAALMSLFVAMGAEAQDGASSEAEIQRYREMISDPMSNPGFLAVDRGEALWSTKRGTKNATLETCDLGEGPGKLDGAYARLPRFFADAGKVMDVEQRLLWCMTTIQGLDTADVIKRRFSRPGVESDMEDLTAYIANKSSGMKFEPQLGKPEEKAMYALGEAMFYRRSGVLDFSCATCHGEAGLRIRTTNLPDFSKPNKSAQESIGSWPTYRVSQTALRTMQHRLWDCFRQQRLPSVDYGSDMVTALQVYLVAVAKDGELQVPSIKR</sequence>
<feature type="binding site" description="axial binding residue" evidence="17">
    <location>
        <position position="238"/>
    </location>
    <ligand>
        <name>heme c</name>
        <dbReference type="ChEBI" id="CHEBI:61717"/>
        <label>2</label>
    </ligand>
    <ligandPart>
        <name>Fe</name>
        <dbReference type="ChEBI" id="CHEBI:18248"/>
    </ligandPart>
</feature>
<evidence type="ECO:0000313" key="20">
    <source>
        <dbReference type="EMBL" id="KPL53703.1"/>
    </source>
</evidence>
<evidence type="ECO:0000256" key="4">
    <source>
        <dbReference type="ARBA" id="ARBA00022617"/>
    </source>
</evidence>
<dbReference type="STRING" id="665126.ABB55_17015"/>
<evidence type="ECO:0000256" key="10">
    <source>
        <dbReference type="ARBA" id="ARBA00023004"/>
    </source>
</evidence>
<feature type="binding site" description="axial binding residue" evidence="17">
    <location>
        <position position="189"/>
    </location>
    <ligand>
        <name>heme c</name>
        <dbReference type="ChEBI" id="CHEBI:61717"/>
        <label>2</label>
    </ligand>
    <ligandPart>
        <name>Fe</name>
        <dbReference type="ChEBI" id="CHEBI:18248"/>
    </ligandPart>
</feature>
<name>A0A0P6VPD1_9HYPH</name>
<gene>
    <name evidence="20" type="ORF">ABB55_17015</name>
</gene>